<sequence length="542" mass="63214">MEKIKCECGHVNPEGTVLCEACGKPIERNQHIDGNEKNKLLNMRYEGSARRSQTKNRNIVDKIWIFFSSVKVGVWLIVLTLIASIIGTLLPQEMYIPQNVEPAQHYRDQYGLFGQIYYQMGFHNLYSSWWYILLIASIGVSLVICSIDRFVPLYRALKRQKPKRHSNFIRRQRLFGKTEAVKSEDINKAVSRLKKKRYKISEENGHILGEKGRFSRWGPYVNHIGLIIVLIAALLRSMSTFYIEDYVWVREGETKVIPQTDGQYYIKNNDFLMDVYDEKDERYAEAIEKTGEMIPSNYETKAEIYEVKGETIAGQDPELTKINEGEIRVNEPLKIDDISLYQASYQLNEFQKMSFKLHRSDDEDETPLGEFTFDMSDPKKEYDLGNGYRVEVDEYYPEFFMDDGVPDTKSKYPKKPAFIFFVYGPDMEDYEVNFLTIGANLNPHNNNQYKISVTGVDMRDVTGLTVKRDHTIPLFIVGAIIFMLGVIQGMYWYHRRIWIHPKEEGVWIAAHTNKNWFGLKKDLEYSLEGTEIKIPDDQQELK</sequence>
<dbReference type="GO" id="GO:0016020">
    <property type="term" value="C:membrane"/>
    <property type="evidence" value="ECO:0007669"/>
    <property type="project" value="UniProtKB-SubCell"/>
</dbReference>
<dbReference type="AlphaFoldDB" id="A0A1I0I0Y7"/>
<feature type="transmembrane region" description="Helical" evidence="6">
    <location>
        <begin position="63"/>
        <end position="90"/>
    </location>
</feature>
<keyword evidence="9" id="KW-1185">Reference proteome</keyword>
<gene>
    <name evidence="8" type="ORF">SAMN05421676_11049</name>
</gene>
<organism evidence="8 9">
    <name type="scientific">Salinibacillus kushneri</name>
    <dbReference type="NCBI Taxonomy" id="237682"/>
    <lineage>
        <taxon>Bacteria</taxon>
        <taxon>Bacillati</taxon>
        <taxon>Bacillota</taxon>
        <taxon>Bacilli</taxon>
        <taxon>Bacillales</taxon>
        <taxon>Bacillaceae</taxon>
        <taxon>Salinibacillus</taxon>
    </lineage>
</organism>
<feature type="transmembrane region" description="Helical" evidence="6">
    <location>
        <begin position="220"/>
        <end position="243"/>
    </location>
</feature>
<dbReference type="PANTHER" id="PTHR31566:SF0">
    <property type="entry name" value="CYTOCHROME C BIOGENESIS PROTEIN CCS1, CHLOROPLASTIC"/>
    <property type="match status" value="1"/>
</dbReference>
<dbReference type="InterPro" id="IPR007816">
    <property type="entry name" value="ResB-like_domain"/>
</dbReference>
<evidence type="ECO:0000256" key="4">
    <source>
        <dbReference type="ARBA" id="ARBA00022989"/>
    </source>
</evidence>
<evidence type="ECO:0000256" key="2">
    <source>
        <dbReference type="ARBA" id="ARBA00022692"/>
    </source>
</evidence>
<comment type="subcellular location">
    <subcellularLocation>
        <location evidence="1">Membrane</location>
        <topology evidence="1">Multi-pass membrane protein</topology>
    </subcellularLocation>
</comment>
<evidence type="ECO:0000256" key="5">
    <source>
        <dbReference type="ARBA" id="ARBA00023136"/>
    </source>
</evidence>
<feature type="transmembrane region" description="Helical" evidence="6">
    <location>
        <begin position="472"/>
        <end position="493"/>
    </location>
</feature>
<dbReference type="EMBL" id="FOHJ01000010">
    <property type="protein sequence ID" value="SET89180.1"/>
    <property type="molecule type" value="Genomic_DNA"/>
</dbReference>
<dbReference type="InterPro" id="IPR023494">
    <property type="entry name" value="Cyt_c_bgen_Ccs1/CcsB/ResB"/>
</dbReference>
<keyword evidence="5 6" id="KW-0472">Membrane</keyword>
<protein>
    <submittedName>
        <fullName evidence="8">Cytochrome c biogenesis protein</fullName>
    </submittedName>
</protein>
<keyword evidence="3" id="KW-0201">Cytochrome c-type biogenesis</keyword>
<dbReference type="Proteomes" id="UP000199095">
    <property type="component" value="Unassembled WGS sequence"/>
</dbReference>
<evidence type="ECO:0000259" key="7">
    <source>
        <dbReference type="Pfam" id="PF05140"/>
    </source>
</evidence>
<proteinExistence type="predicted"/>
<dbReference type="GO" id="GO:0017004">
    <property type="term" value="P:cytochrome complex assembly"/>
    <property type="evidence" value="ECO:0007669"/>
    <property type="project" value="UniProtKB-KW"/>
</dbReference>
<dbReference type="STRING" id="237682.SAMN05421676_11049"/>
<name>A0A1I0I0Y7_9BACI</name>
<accession>A0A1I0I0Y7</accession>
<evidence type="ECO:0000313" key="9">
    <source>
        <dbReference type="Proteomes" id="UP000199095"/>
    </source>
</evidence>
<evidence type="ECO:0000256" key="3">
    <source>
        <dbReference type="ARBA" id="ARBA00022748"/>
    </source>
</evidence>
<dbReference type="Pfam" id="PF05140">
    <property type="entry name" value="ResB"/>
    <property type="match status" value="2"/>
</dbReference>
<keyword evidence="2 6" id="KW-0812">Transmembrane</keyword>
<feature type="domain" description="ResB-like" evidence="7">
    <location>
        <begin position="444"/>
        <end position="523"/>
    </location>
</feature>
<dbReference type="PANTHER" id="PTHR31566">
    <property type="entry name" value="CYTOCHROME C BIOGENESIS PROTEIN CCS1, CHLOROPLASTIC"/>
    <property type="match status" value="1"/>
</dbReference>
<feature type="domain" description="ResB-like" evidence="7">
    <location>
        <begin position="70"/>
        <end position="426"/>
    </location>
</feature>
<dbReference type="OrthoDB" id="9770923at2"/>
<dbReference type="RefSeq" id="WP_093136659.1">
    <property type="nucleotide sequence ID" value="NZ_FOHJ01000010.1"/>
</dbReference>
<feature type="transmembrane region" description="Helical" evidence="6">
    <location>
        <begin position="129"/>
        <end position="151"/>
    </location>
</feature>
<evidence type="ECO:0000313" key="8">
    <source>
        <dbReference type="EMBL" id="SET89180.1"/>
    </source>
</evidence>
<reference evidence="9" key="1">
    <citation type="submission" date="2016-10" db="EMBL/GenBank/DDBJ databases">
        <authorList>
            <person name="Varghese N."/>
            <person name="Submissions S."/>
        </authorList>
    </citation>
    <scope>NUCLEOTIDE SEQUENCE [LARGE SCALE GENOMIC DNA]</scope>
    <source>
        <strain evidence="9">CGMCC 1.3566</strain>
    </source>
</reference>
<evidence type="ECO:0000256" key="6">
    <source>
        <dbReference type="SAM" id="Phobius"/>
    </source>
</evidence>
<evidence type="ECO:0000256" key="1">
    <source>
        <dbReference type="ARBA" id="ARBA00004141"/>
    </source>
</evidence>
<keyword evidence="4 6" id="KW-1133">Transmembrane helix</keyword>